<reference evidence="2" key="1">
    <citation type="submission" date="2023-02" db="EMBL/GenBank/DDBJ databases">
        <title>Mating type loci evolution in Malassezia.</title>
        <authorList>
            <person name="Coelho M.A."/>
        </authorList>
    </citation>
    <scope>NUCLEOTIDE SEQUENCE</scope>
    <source>
        <strain evidence="2">CBS 14136</strain>
    </source>
</reference>
<evidence type="ECO:0000313" key="2">
    <source>
        <dbReference type="EMBL" id="WFD45306.1"/>
    </source>
</evidence>
<dbReference type="Gene3D" id="3.40.50.10490">
    <property type="entry name" value="Glucose-6-phosphate isomerase like protein, domain 1"/>
    <property type="match status" value="1"/>
</dbReference>
<feature type="domain" description="SIS" evidence="1">
    <location>
        <begin position="42"/>
        <end position="205"/>
    </location>
</feature>
<dbReference type="PANTHER" id="PTHR38418">
    <property type="entry name" value="SUGAR ISOMERASE, KPSF/GUTQ (AFU_ORTHOLOGUE AFUA_6G08860)"/>
    <property type="match status" value="1"/>
</dbReference>
<dbReference type="PANTHER" id="PTHR38418:SF2">
    <property type="entry name" value="SUGAR ISOMERASE, KPSF_GUTQ (AFU_ORTHOLOGUE AFUA_6G08860)"/>
    <property type="match status" value="1"/>
</dbReference>
<name>A0AAF0F8Q3_9BASI</name>
<dbReference type="PROSITE" id="PS51464">
    <property type="entry name" value="SIS"/>
    <property type="match status" value="1"/>
</dbReference>
<gene>
    <name evidence="2" type="ORF">MPSI1_003988</name>
</gene>
<protein>
    <recommendedName>
        <fullName evidence="1">SIS domain-containing protein</fullName>
    </recommendedName>
</protein>
<dbReference type="Proteomes" id="UP001214628">
    <property type="component" value="Chromosome 8"/>
</dbReference>
<dbReference type="AlphaFoldDB" id="A0AAF0F8Q3"/>
<keyword evidence="3" id="KW-1185">Reference proteome</keyword>
<accession>A0AAF0F8Q3</accession>
<dbReference type="GO" id="GO:0097367">
    <property type="term" value="F:carbohydrate derivative binding"/>
    <property type="evidence" value="ECO:0007669"/>
    <property type="project" value="InterPro"/>
</dbReference>
<evidence type="ECO:0000313" key="3">
    <source>
        <dbReference type="Proteomes" id="UP001214628"/>
    </source>
</evidence>
<sequence>MEPPRASSSQTDHETQMESLLGKALEVATSVVDREAEALRHISDTLRRSPKMQRGFRHALQLALQYTSPVPGNPGGKIIVVGVGKSDCLHGDLGMVCPEKDVVLAMSHSGTTSEVVAFLRLDVVQGCRRIAMTGYSNSPLAKLADAWIDCSTAPDFELDGSLSKGDGSPPVSEAYPEIPAPTSSTTVMLAVGDAFAIALTHAKGIQRETFVKNHPGGQLGVTFGLESVRDGLEGKTQGT</sequence>
<dbReference type="Pfam" id="PF01380">
    <property type="entry name" value="SIS"/>
    <property type="match status" value="1"/>
</dbReference>
<proteinExistence type="predicted"/>
<dbReference type="InterPro" id="IPR001347">
    <property type="entry name" value="SIS_dom"/>
</dbReference>
<dbReference type="GO" id="GO:1901135">
    <property type="term" value="P:carbohydrate derivative metabolic process"/>
    <property type="evidence" value="ECO:0007669"/>
    <property type="project" value="InterPro"/>
</dbReference>
<organism evidence="2 3">
    <name type="scientific">Malassezia psittaci</name>
    <dbReference type="NCBI Taxonomy" id="1821823"/>
    <lineage>
        <taxon>Eukaryota</taxon>
        <taxon>Fungi</taxon>
        <taxon>Dikarya</taxon>
        <taxon>Basidiomycota</taxon>
        <taxon>Ustilaginomycotina</taxon>
        <taxon>Malasseziomycetes</taxon>
        <taxon>Malasseziales</taxon>
        <taxon>Malasseziaceae</taxon>
        <taxon>Malassezia</taxon>
    </lineage>
</organism>
<dbReference type="SUPFAM" id="SSF53697">
    <property type="entry name" value="SIS domain"/>
    <property type="match status" value="1"/>
</dbReference>
<evidence type="ECO:0000259" key="1">
    <source>
        <dbReference type="PROSITE" id="PS51464"/>
    </source>
</evidence>
<dbReference type="EMBL" id="CP118382">
    <property type="protein sequence ID" value="WFD45306.1"/>
    <property type="molecule type" value="Genomic_DNA"/>
</dbReference>
<dbReference type="InterPro" id="IPR046348">
    <property type="entry name" value="SIS_dom_sf"/>
</dbReference>